<reference evidence="1 2" key="1">
    <citation type="submission" date="2017-10" db="EMBL/GenBank/DDBJ databases">
        <title>Whole genome of Pedobacter ginsengisoli T01R-27 isolated from tomato rhizosphere.</title>
        <authorList>
            <person name="Weon H.-Y."/>
            <person name="Lee S.A."/>
            <person name="Sang M.K."/>
            <person name="Song J."/>
        </authorList>
    </citation>
    <scope>NUCLEOTIDE SEQUENCE [LARGE SCALE GENOMIC DNA]</scope>
    <source>
        <strain evidence="1 2">T01R-27</strain>
    </source>
</reference>
<gene>
    <name evidence="1" type="ORF">CPT03_22315</name>
</gene>
<organism evidence="1 2">
    <name type="scientific">Pedobacter ginsengisoli</name>
    <dbReference type="NCBI Taxonomy" id="363852"/>
    <lineage>
        <taxon>Bacteria</taxon>
        <taxon>Pseudomonadati</taxon>
        <taxon>Bacteroidota</taxon>
        <taxon>Sphingobacteriia</taxon>
        <taxon>Sphingobacteriales</taxon>
        <taxon>Sphingobacteriaceae</taxon>
        <taxon>Pedobacter</taxon>
    </lineage>
</organism>
<evidence type="ECO:0000313" key="2">
    <source>
        <dbReference type="Proteomes" id="UP000223749"/>
    </source>
</evidence>
<name>A0A2D1UBX2_9SPHI</name>
<dbReference type="EMBL" id="CP024091">
    <property type="protein sequence ID" value="ATP59004.1"/>
    <property type="molecule type" value="Genomic_DNA"/>
</dbReference>
<dbReference type="KEGG" id="pgs:CPT03_22315"/>
<evidence type="ECO:0000313" key="1">
    <source>
        <dbReference type="EMBL" id="ATP59004.1"/>
    </source>
</evidence>
<proteinExistence type="predicted"/>
<dbReference type="Proteomes" id="UP000223749">
    <property type="component" value="Chromosome"/>
</dbReference>
<dbReference type="OrthoDB" id="677448at2"/>
<accession>A0A2D1UBX2</accession>
<protein>
    <submittedName>
        <fullName evidence="1">Uncharacterized protein</fullName>
    </submittedName>
</protein>
<dbReference type="RefSeq" id="WP_099440876.1">
    <property type="nucleotide sequence ID" value="NZ_CP024091.1"/>
</dbReference>
<keyword evidence="2" id="KW-1185">Reference proteome</keyword>
<dbReference type="AlphaFoldDB" id="A0A2D1UBX2"/>
<sequence>MKQDFENDEWMKGARETGFTTPMHYFDELTESINAKITVEKFKAVVQNDGYTVPDNYFEKLQANILAKTTAEIQPETKPKVVRLWNSSIVKYASAACFLLVTGLGLYFNNQQSPAQKTTSADLATEQMLYDIDEQVIIDHISSTDITQPKPAVTDTDLENYILTNYSQNELATSL</sequence>